<gene>
    <name evidence="3" type="ORF">GA0070213_105468</name>
</gene>
<evidence type="ECO:0000313" key="3">
    <source>
        <dbReference type="EMBL" id="SCG57466.1"/>
    </source>
</evidence>
<protein>
    <submittedName>
        <fullName evidence="3">EndoU nuclease</fullName>
    </submittedName>
</protein>
<dbReference type="OrthoDB" id="3194844at2"/>
<dbReference type="Pfam" id="PF14436">
    <property type="entry name" value="EndoU_bacteria"/>
    <property type="match status" value="1"/>
</dbReference>
<dbReference type="RefSeq" id="WP_091062327.1">
    <property type="nucleotide sequence ID" value="NZ_FMDM01000005.1"/>
</dbReference>
<keyword evidence="4" id="KW-1185">Reference proteome</keyword>
<reference evidence="4" key="1">
    <citation type="submission" date="2016-06" db="EMBL/GenBank/DDBJ databases">
        <authorList>
            <person name="Varghese N."/>
            <person name="Submissions Spin"/>
        </authorList>
    </citation>
    <scope>NUCLEOTIDE SEQUENCE [LARGE SCALE GENOMIC DNA]</scope>
    <source>
        <strain evidence="4">DSM 45647</strain>
    </source>
</reference>
<dbReference type="GO" id="GO:0004519">
    <property type="term" value="F:endonuclease activity"/>
    <property type="evidence" value="ECO:0007669"/>
    <property type="project" value="InterPro"/>
</dbReference>
<dbReference type="STRING" id="745366.GA0070213_105468"/>
<feature type="domain" description="Bacterial EndoU nuclease" evidence="2">
    <location>
        <begin position="105"/>
        <end position="184"/>
    </location>
</feature>
<feature type="region of interest" description="Disordered" evidence="1">
    <location>
        <begin position="1"/>
        <end position="149"/>
    </location>
</feature>
<accession>A0A1C5II81</accession>
<feature type="compositionally biased region" description="Basic and acidic residues" evidence="1">
    <location>
        <begin position="83"/>
        <end position="99"/>
    </location>
</feature>
<feature type="region of interest" description="Disordered" evidence="1">
    <location>
        <begin position="198"/>
        <end position="227"/>
    </location>
</feature>
<evidence type="ECO:0000313" key="4">
    <source>
        <dbReference type="Proteomes" id="UP000199360"/>
    </source>
</evidence>
<feature type="compositionally biased region" description="Basic and acidic residues" evidence="1">
    <location>
        <begin position="113"/>
        <end position="128"/>
    </location>
</feature>
<dbReference type="InterPro" id="IPR029501">
    <property type="entry name" value="EndoU_bac"/>
</dbReference>
<sequence length="255" mass="26205">MARPHTPGGGSPSHPHGDGDGGHGPSGRPHGANVPRNASAEQNAVASQAQQGRPGGGPAPGAPRRPNRPDRSTAPNTPPGAGDIRHTDASRQHILDGDGGKQGGHRAGTGLSKKTEFPKDWDDAKVLDAAHQVTQQGPPANGPYPAKDADGNPTWAYDYTGRVDGVEVKTIVLANGEIRTAFPNNPADAGVITNPAAPNPAPRGTPVGVAPHYAHPDVGGDGSWTWEGPKGNKIVRVVEDAQGNVTTTEIGDYKK</sequence>
<dbReference type="Proteomes" id="UP000199360">
    <property type="component" value="Unassembled WGS sequence"/>
</dbReference>
<dbReference type="EMBL" id="FMDM01000005">
    <property type="protein sequence ID" value="SCG57466.1"/>
    <property type="molecule type" value="Genomic_DNA"/>
</dbReference>
<name>A0A1C5II81_9ACTN</name>
<evidence type="ECO:0000256" key="1">
    <source>
        <dbReference type="SAM" id="MobiDB-lite"/>
    </source>
</evidence>
<dbReference type="AlphaFoldDB" id="A0A1C5II81"/>
<proteinExistence type="predicted"/>
<evidence type="ECO:0000259" key="2">
    <source>
        <dbReference type="Pfam" id="PF14436"/>
    </source>
</evidence>
<organism evidence="3 4">
    <name type="scientific">Micromonospora humi</name>
    <dbReference type="NCBI Taxonomy" id="745366"/>
    <lineage>
        <taxon>Bacteria</taxon>
        <taxon>Bacillati</taxon>
        <taxon>Actinomycetota</taxon>
        <taxon>Actinomycetes</taxon>
        <taxon>Micromonosporales</taxon>
        <taxon>Micromonosporaceae</taxon>
        <taxon>Micromonospora</taxon>
    </lineage>
</organism>